<protein>
    <recommendedName>
        <fullName evidence="7">TAFII55 protein conserved region domain-containing protein</fullName>
    </recommendedName>
</protein>
<feature type="compositionally biased region" description="Gly residues" evidence="6">
    <location>
        <begin position="486"/>
        <end position="495"/>
    </location>
</feature>
<sequence length="661" mass="68457">MVSFVFKVRAAAEANAATGTTGTTTGTGATTGTGLATTADISSNSNAQEGSRSGQQGAAITTTNTGAASKTASAHGSTRAKVTIKGHASGSHTTGTGTGTPGTPGTHVGSSESQQAAAAIPRTITFKTPTGPSPLGASLSTTTTTTTNNTTTTTPTTGTPSSAKAARVGRSIRGGRGSRGGRLRGRTTATATATTTASTATTTTTTTASASVGKQAGAATTTTNAASALPHKPTAASKEDEALSEAPIEDHLILRVPASLAPRLRLHVQKRDLPPTALSLRFSDARKGEATFIGIASTATAGSNTGSNTGSNAGSTIQKTDQAPLVLPMQLVDLPCIIESLKTIDNKQFYKVADVAQMIVVSDPVDPTAANTTTTSSSRSRASADGSWPDGLTPPMADVRRRRFRKRISKKAIEDVEQEIERLLLADADAVDVKYDVHDRRDGDGSTIGGGSVGDALDGSEMADLMDKDGDSASMIEKNSHAGDASRGGAGGSGLAGDADDGDDQDSDLAAEIQEALDAEDDANSQDGDDDKESEDDDEEEDDDNDAQGDDGDNESEDGGPEDVEGDDREDAHLKKQANLLQHEIQDLERKLVEKNAQASSQVNPIMRKRFEEIVGKLTSELDIKRQQLETIQAELVDNEGDDPMDQMIEQMDQMDQDEAP</sequence>
<feature type="compositionally biased region" description="Low complexity" evidence="6">
    <location>
        <begin position="368"/>
        <end position="384"/>
    </location>
</feature>
<accession>A0ABQ8F1C5</accession>
<keyword evidence="4" id="KW-0804">Transcription</keyword>
<dbReference type="Proteomes" id="UP001648503">
    <property type="component" value="Unassembled WGS sequence"/>
</dbReference>
<dbReference type="SMART" id="SM01370">
    <property type="entry name" value="TAFII55_N"/>
    <property type="match status" value="1"/>
</dbReference>
<comment type="similarity">
    <text evidence="2">Belongs to the TAF7 family.</text>
</comment>
<feature type="region of interest" description="Disordered" evidence="6">
    <location>
        <begin position="366"/>
        <end position="396"/>
    </location>
</feature>
<feature type="compositionally biased region" description="Low complexity" evidence="6">
    <location>
        <begin position="54"/>
        <end position="68"/>
    </location>
</feature>
<reference evidence="8 9" key="1">
    <citation type="submission" date="2021-02" db="EMBL/GenBank/DDBJ databases">
        <title>Variation within the Batrachochytrium salamandrivorans European outbreak.</title>
        <authorList>
            <person name="Kelly M."/>
            <person name="Pasmans F."/>
            <person name="Shea T.P."/>
            <person name="Munoz J.F."/>
            <person name="Carranza S."/>
            <person name="Cuomo C.A."/>
            <person name="Martel A."/>
        </authorList>
    </citation>
    <scope>NUCLEOTIDE SEQUENCE [LARGE SCALE GENOMIC DNA]</scope>
    <source>
        <strain evidence="8 9">AMFP18/2</strain>
    </source>
</reference>
<proteinExistence type="inferred from homology"/>
<organism evidence="8 9">
    <name type="scientific">Batrachochytrium salamandrivorans</name>
    <dbReference type="NCBI Taxonomy" id="1357716"/>
    <lineage>
        <taxon>Eukaryota</taxon>
        <taxon>Fungi</taxon>
        <taxon>Fungi incertae sedis</taxon>
        <taxon>Chytridiomycota</taxon>
        <taxon>Chytridiomycota incertae sedis</taxon>
        <taxon>Chytridiomycetes</taxon>
        <taxon>Rhizophydiales</taxon>
        <taxon>Rhizophydiales incertae sedis</taxon>
        <taxon>Batrachochytrium</taxon>
    </lineage>
</organism>
<evidence type="ECO:0000256" key="5">
    <source>
        <dbReference type="ARBA" id="ARBA00023242"/>
    </source>
</evidence>
<gene>
    <name evidence="8" type="ORF">BASA50_010467</name>
</gene>
<evidence type="ECO:0000256" key="2">
    <source>
        <dbReference type="ARBA" id="ARBA00009368"/>
    </source>
</evidence>
<dbReference type="PANTHER" id="PTHR12228">
    <property type="entry name" value="TRANSCRIPTION INITIATION FACTOR TFIID 55 KD SUBUNIT-RELATED"/>
    <property type="match status" value="1"/>
</dbReference>
<evidence type="ECO:0000313" key="8">
    <source>
        <dbReference type="EMBL" id="KAH6588824.1"/>
    </source>
</evidence>
<feature type="compositionally biased region" description="Polar residues" evidence="6">
    <location>
        <begin position="40"/>
        <end position="53"/>
    </location>
</feature>
<evidence type="ECO:0000256" key="4">
    <source>
        <dbReference type="ARBA" id="ARBA00023163"/>
    </source>
</evidence>
<dbReference type="InterPro" id="IPR037817">
    <property type="entry name" value="TAF7"/>
</dbReference>
<dbReference type="Pfam" id="PF04658">
    <property type="entry name" value="TAFII55_N"/>
    <property type="match status" value="1"/>
</dbReference>
<feature type="domain" description="TAFII55 protein conserved region" evidence="7">
    <location>
        <begin position="248"/>
        <end position="432"/>
    </location>
</feature>
<dbReference type="PANTHER" id="PTHR12228:SF0">
    <property type="entry name" value="TATA-BOX BINDING PROTEIN ASSOCIATED FACTOR 7"/>
    <property type="match status" value="1"/>
</dbReference>
<keyword evidence="3" id="KW-0805">Transcription regulation</keyword>
<dbReference type="CDD" id="cd08047">
    <property type="entry name" value="TAF7"/>
    <property type="match status" value="1"/>
</dbReference>
<dbReference type="EMBL" id="JAFCIX010000491">
    <property type="protein sequence ID" value="KAH6588824.1"/>
    <property type="molecule type" value="Genomic_DNA"/>
</dbReference>
<comment type="subcellular location">
    <subcellularLocation>
        <location evidence="1">Nucleus</location>
    </subcellularLocation>
</comment>
<keyword evidence="9" id="KW-1185">Reference proteome</keyword>
<feature type="region of interest" description="Disordered" evidence="6">
    <location>
        <begin position="438"/>
        <end position="580"/>
    </location>
</feature>
<evidence type="ECO:0000256" key="1">
    <source>
        <dbReference type="ARBA" id="ARBA00004123"/>
    </source>
</evidence>
<feature type="compositionally biased region" description="Low complexity" evidence="6">
    <location>
        <begin position="133"/>
        <end position="171"/>
    </location>
</feature>
<evidence type="ECO:0000256" key="6">
    <source>
        <dbReference type="SAM" id="MobiDB-lite"/>
    </source>
</evidence>
<evidence type="ECO:0000259" key="7">
    <source>
        <dbReference type="SMART" id="SM01370"/>
    </source>
</evidence>
<feature type="compositionally biased region" description="Low complexity" evidence="6">
    <location>
        <begin position="186"/>
        <end position="228"/>
    </location>
</feature>
<evidence type="ECO:0000313" key="9">
    <source>
        <dbReference type="Proteomes" id="UP001648503"/>
    </source>
</evidence>
<evidence type="ECO:0000256" key="3">
    <source>
        <dbReference type="ARBA" id="ARBA00023015"/>
    </source>
</evidence>
<comment type="caution">
    <text evidence="8">The sequence shown here is derived from an EMBL/GenBank/DDBJ whole genome shotgun (WGS) entry which is preliminary data.</text>
</comment>
<feature type="region of interest" description="Disordered" evidence="6">
    <location>
        <begin position="14"/>
        <end position="243"/>
    </location>
</feature>
<feature type="compositionally biased region" description="Low complexity" evidence="6">
    <location>
        <begin position="14"/>
        <end position="39"/>
    </location>
</feature>
<keyword evidence="5" id="KW-0539">Nucleus</keyword>
<feature type="compositionally biased region" description="Acidic residues" evidence="6">
    <location>
        <begin position="498"/>
        <end position="569"/>
    </location>
</feature>
<dbReference type="InterPro" id="IPR006751">
    <property type="entry name" value="TAFII55_prot_cons_reg"/>
</dbReference>
<name>A0ABQ8F1C5_9FUNG</name>